<proteinExistence type="predicted"/>
<comment type="caution">
    <text evidence="3">The sequence shown here is derived from an EMBL/GenBank/DDBJ whole genome shotgun (WGS) entry which is preliminary data.</text>
</comment>
<accession>A0ABT0DDA9</accession>
<evidence type="ECO:0000313" key="3">
    <source>
        <dbReference type="EMBL" id="MCK0197954.1"/>
    </source>
</evidence>
<gene>
    <name evidence="3" type="ORF">MWN34_13655</name>
</gene>
<evidence type="ECO:0000313" key="4">
    <source>
        <dbReference type="Proteomes" id="UP001203284"/>
    </source>
</evidence>
<organism evidence="3 4">
    <name type="scientific">Ancylobacter crimeensis</name>
    <dbReference type="NCBI Taxonomy" id="2579147"/>
    <lineage>
        <taxon>Bacteria</taxon>
        <taxon>Pseudomonadati</taxon>
        <taxon>Pseudomonadota</taxon>
        <taxon>Alphaproteobacteria</taxon>
        <taxon>Hyphomicrobiales</taxon>
        <taxon>Xanthobacteraceae</taxon>
        <taxon>Ancylobacter</taxon>
    </lineage>
</organism>
<feature type="domain" description="DUF58" evidence="2">
    <location>
        <begin position="102"/>
        <end position="290"/>
    </location>
</feature>
<sequence length="322" mass="34011">MRTGAAGAGAAGAGWEKTAGRVGTAGDRPARLRPAPAAAQAPAAGPRTLAYALRWRPRGIRPGAHAGGGEGGEGAFRRHVELTRSPDPRRLDVLASLRDPFGTLHVRQYAPRRAIAVAALVDLSASMRFGGLVAGPVTELCTLLAASAQAIGDSFALHGAGAAPREDVDLPAGRRRGIETEVRSRLARAEPDGAGSAGLVAAAERLPARRGMVFLISDFLMPADEIGRLLDALWRHDVIPVVLHDSAAERDLPRWGLVQLADLETGARRLVVMRPALRARWRAAARARRAALDALFAAHGARAFHLVDRLDADALARHLLEG</sequence>
<feature type="compositionally biased region" description="Low complexity" evidence="1">
    <location>
        <begin position="32"/>
        <end position="43"/>
    </location>
</feature>
<dbReference type="RefSeq" id="WP_247029849.1">
    <property type="nucleotide sequence ID" value="NZ_JALKCH010000008.1"/>
</dbReference>
<dbReference type="PANTHER" id="PTHR33608">
    <property type="entry name" value="BLL2464 PROTEIN"/>
    <property type="match status" value="1"/>
</dbReference>
<dbReference type="EMBL" id="JALKCH010000008">
    <property type="protein sequence ID" value="MCK0197954.1"/>
    <property type="molecule type" value="Genomic_DNA"/>
</dbReference>
<evidence type="ECO:0000256" key="1">
    <source>
        <dbReference type="SAM" id="MobiDB-lite"/>
    </source>
</evidence>
<protein>
    <recommendedName>
        <fullName evidence="2">DUF58 domain-containing protein</fullName>
    </recommendedName>
</protein>
<dbReference type="InterPro" id="IPR002881">
    <property type="entry name" value="DUF58"/>
</dbReference>
<dbReference type="PANTHER" id="PTHR33608:SF6">
    <property type="entry name" value="BLL2464 PROTEIN"/>
    <property type="match status" value="1"/>
</dbReference>
<name>A0ABT0DDA9_9HYPH</name>
<dbReference type="Pfam" id="PF01882">
    <property type="entry name" value="DUF58"/>
    <property type="match status" value="1"/>
</dbReference>
<reference evidence="3 4" key="1">
    <citation type="submission" date="2022-04" db="EMBL/GenBank/DDBJ databases">
        <authorList>
            <person name="Grouzdev D.S."/>
            <person name="Pantiukh K.S."/>
            <person name="Krutkina M.S."/>
        </authorList>
    </citation>
    <scope>NUCLEOTIDE SEQUENCE [LARGE SCALE GENOMIC DNA]</scope>
    <source>
        <strain evidence="3 4">6x-1</strain>
    </source>
</reference>
<evidence type="ECO:0000259" key="2">
    <source>
        <dbReference type="Pfam" id="PF01882"/>
    </source>
</evidence>
<feature type="compositionally biased region" description="Gly residues" evidence="1">
    <location>
        <begin position="1"/>
        <end position="12"/>
    </location>
</feature>
<feature type="region of interest" description="Disordered" evidence="1">
    <location>
        <begin position="1"/>
        <end position="43"/>
    </location>
</feature>
<keyword evidence="4" id="KW-1185">Reference proteome</keyword>
<dbReference type="Proteomes" id="UP001203284">
    <property type="component" value="Unassembled WGS sequence"/>
</dbReference>